<dbReference type="Gene3D" id="2.20.25.10">
    <property type="match status" value="1"/>
</dbReference>
<dbReference type="Proteomes" id="UP000886750">
    <property type="component" value="Unassembled WGS sequence"/>
</dbReference>
<evidence type="ECO:0000256" key="2">
    <source>
        <dbReference type="SAM" id="Phobius"/>
    </source>
</evidence>
<comment type="caution">
    <text evidence="4">The sequence shown here is derived from an EMBL/GenBank/DDBJ whole genome shotgun (WGS) entry which is preliminary data.</text>
</comment>
<keyword evidence="2" id="KW-1133">Transmembrane helix</keyword>
<dbReference type="PANTHER" id="PTHR37826:SF3">
    <property type="entry name" value="J DOMAIN-CONTAINING PROTEIN"/>
    <property type="match status" value="1"/>
</dbReference>
<gene>
    <name evidence="4" type="ORF">H9729_04970</name>
</gene>
<dbReference type="PROSITE" id="PS51134">
    <property type="entry name" value="ZF_TFIIB"/>
    <property type="match status" value="1"/>
</dbReference>
<proteinExistence type="predicted"/>
<dbReference type="PANTHER" id="PTHR37826">
    <property type="entry name" value="FLOTILLIN BAND_7_5 DOMAIN PROTEIN"/>
    <property type="match status" value="1"/>
</dbReference>
<dbReference type="InterPro" id="IPR013137">
    <property type="entry name" value="Znf_TFIIB"/>
</dbReference>
<accession>A0A9D2CST6</accession>
<reference evidence="4" key="1">
    <citation type="journal article" date="2021" name="PeerJ">
        <title>Extensive microbial diversity within the chicken gut microbiome revealed by metagenomics and culture.</title>
        <authorList>
            <person name="Gilroy R."/>
            <person name="Ravi A."/>
            <person name="Getino M."/>
            <person name="Pursley I."/>
            <person name="Horton D.L."/>
            <person name="Alikhan N.F."/>
            <person name="Baker D."/>
            <person name="Gharbi K."/>
            <person name="Hall N."/>
            <person name="Watson M."/>
            <person name="Adriaenssens E.M."/>
            <person name="Foster-Nyarko E."/>
            <person name="Jarju S."/>
            <person name="Secka A."/>
            <person name="Antonio M."/>
            <person name="Oren A."/>
            <person name="Chaudhuri R.R."/>
            <person name="La Ragione R."/>
            <person name="Hildebrand F."/>
            <person name="Pallen M.J."/>
        </authorList>
    </citation>
    <scope>NUCLEOTIDE SEQUENCE</scope>
    <source>
        <strain evidence="4">1345</strain>
    </source>
</reference>
<dbReference type="AlphaFoldDB" id="A0A9D2CST6"/>
<evidence type="ECO:0000256" key="1">
    <source>
        <dbReference type="SAM" id="MobiDB-lite"/>
    </source>
</evidence>
<evidence type="ECO:0000259" key="3">
    <source>
        <dbReference type="PROSITE" id="PS51134"/>
    </source>
</evidence>
<reference evidence="4" key="2">
    <citation type="submission" date="2021-04" db="EMBL/GenBank/DDBJ databases">
        <authorList>
            <person name="Gilroy R."/>
        </authorList>
    </citation>
    <scope>NUCLEOTIDE SEQUENCE</scope>
    <source>
        <strain evidence="4">1345</strain>
    </source>
</reference>
<evidence type="ECO:0000313" key="4">
    <source>
        <dbReference type="EMBL" id="HIY97021.1"/>
    </source>
</evidence>
<organism evidence="4 5">
    <name type="scientific">Candidatus Borkfalkia excrementigallinarum</name>
    <dbReference type="NCBI Taxonomy" id="2838506"/>
    <lineage>
        <taxon>Bacteria</taxon>
        <taxon>Bacillati</taxon>
        <taxon>Bacillota</taxon>
        <taxon>Clostridia</taxon>
        <taxon>Christensenellales</taxon>
        <taxon>Christensenellaceae</taxon>
        <taxon>Candidatus Borkfalkia</taxon>
    </lineage>
</organism>
<feature type="domain" description="TFIIB-type" evidence="3">
    <location>
        <begin position="36"/>
        <end position="66"/>
    </location>
</feature>
<feature type="compositionally biased region" description="Low complexity" evidence="1">
    <location>
        <begin position="16"/>
        <end position="25"/>
    </location>
</feature>
<protein>
    <recommendedName>
        <fullName evidence="3">TFIIB-type domain-containing protein</fullName>
    </recommendedName>
</protein>
<keyword evidence="2" id="KW-0812">Transmembrane</keyword>
<feature type="region of interest" description="Disordered" evidence="1">
    <location>
        <begin position="1"/>
        <end position="35"/>
    </location>
</feature>
<sequence length="381" mass="42461">MSDRSDDLFGFDEESAPAAQAAPEGAENEEVENKTSVTKCPACGANMVYDSESGQLYCEHCGTRQEIESKSGEELDFERLLREDNSWGAETHVFRCENCGAKEVLSKGEIVKTCPFCGTSNIVATDELSGLKPNAVVPFRVSREQAGESVKKWIRKRSLAPRKFRKSASPEKLGGVYVPAFSFDSHTESNYVATLGRYYYVTRRVNGRTVRDRRIRYFTVRGHYSMGFDDVLVSASDKIDGKSMSGLRSFDTNASREYTQEYLSGYSASQYTRDGLTCWEDAKNIMRGRVRAAVLSGYSYDVVSSFNLSMQCSDITYKYLLIPIYVGHCSWRKKLYNFFVNGVNGAVTGKAPVSPLKVGGIVLVCAAVLVGLYFLFRFMNG</sequence>
<name>A0A9D2CST6_9FIRM</name>
<feature type="transmembrane region" description="Helical" evidence="2">
    <location>
        <begin position="358"/>
        <end position="376"/>
    </location>
</feature>
<dbReference type="EMBL" id="DXCQ01000041">
    <property type="protein sequence ID" value="HIY97021.1"/>
    <property type="molecule type" value="Genomic_DNA"/>
</dbReference>
<keyword evidence="2" id="KW-0472">Membrane</keyword>
<evidence type="ECO:0000313" key="5">
    <source>
        <dbReference type="Proteomes" id="UP000886750"/>
    </source>
</evidence>